<dbReference type="GeneID" id="3863766"/>
<keyword evidence="1" id="KW-0472">Membrane</keyword>
<name>Q4UHU6_THEAN</name>
<dbReference type="InParanoid" id="Q4UHU6"/>
<dbReference type="KEGG" id="tan:TA06875"/>
<proteinExistence type="predicted"/>
<feature type="transmembrane region" description="Helical" evidence="1">
    <location>
        <begin position="550"/>
        <end position="576"/>
    </location>
</feature>
<feature type="transmembrane region" description="Helical" evidence="1">
    <location>
        <begin position="807"/>
        <end position="827"/>
    </location>
</feature>
<feature type="transmembrane region" description="Helical" evidence="1">
    <location>
        <begin position="1070"/>
        <end position="1088"/>
    </location>
</feature>
<feature type="transmembrane region" description="Helical" evidence="1">
    <location>
        <begin position="847"/>
        <end position="872"/>
    </location>
</feature>
<dbReference type="eggNOG" id="ENOG502QXG4">
    <property type="taxonomic scope" value="Eukaryota"/>
</dbReference>
<feature type="transmembrane region" description="Helical" evidence="1">
    <location>
        <begin position="387"/>
        <end position="406"/>
    </location>
</feature>
<evidence type="ECO:0000256" key="2">
    <source>
        <dbReference type="SAM" id="SignalP"/>
    </source>
</evidence>
<accession>Q4UHU6</accession>
<sequence>MKNKNEANKFSLRKLNVLFLILIIFGVCRCEDEDEIGIICIKSYLKNISLNEAELKFDHKKFKYNVEIEECIESIDLTLDIPHWRDASSDHIEYNAKGNFFSRLFKSHRNGIVFNNNDNINVTINKDPLYKTSNPTVKLPLKCGSNNLFVIKIDVRDKFEAFSFQYKINIKILTTTMVNHLISLQAFSGTAKLDCEPSLSRKVFEYSYYIFPSMSNKIKIITKCKYGTARINTTKANEFSFSMRDVNKTLEVLCPNLAVKRFGSTYKVYFVHSLDGPVPPPISIKSVYSQEKCQVDNSDNVVKILCSENFPNNTKLLFETDSRYKYEIIQKSKDSEESEEIFNGKPTSVINLKAVTEIRGTAGKSITKYNFQKAVGHPYMGRFYKGLIYFLVLIPKWIIISTNLFQTFLEHRFGMAFHISPIIGPFLLILSENICSISTHNDSDMVDYCNSFSLLKIHNKNSNFTLSRPLFHNILIMTVIYHLTMKGNSKIVQKIKHYIPPSLIVDSLGFKFCFYFLYILSVCFLLFKYFQMLFSKNSRFNILNNDKRLGFSGILSILPSMILIATVLTSFTKYLLNDFKKTVLKIKNREVVWVVDDSNPDQKDNWLTKLLSKLNINKYNGYWSDKNCNVLCAPFTDCKLGKSVPFLKNKSSRKIATIKNINIKFELCNDYELTNYVLPELIELDTNKIDDVIKLNDPMSIFKGISSIAYAENNDLVFGNLEGLSEISSKKETYVEIQSLETINQDLNSLIVGKVQNDDITYYIYLNVLRNTENKIIDKFLPLKVSVDQIMSSDMVNSHSFNRNVRLLMIDKFIFIFKGINALFFIFSMRHNSPTLNLIRTTLNILFTLYFIGISHLVFKLIKFIIFTQLLFFKRIFYSAARPYLNIFDNLFGSLCLALGTLYIFKFGYYEFINKPKSTGAIDKLIIVSIIIILMYSLLYSILYSIDLILSLKHTKSNEEYKSNIDIILYIKELRLSEKISGYCEIPVMIGTICLYEENIILRDETLDYQRPTIAVECNIICTEFFPFLSLFNNRGDYFSFSKEQFTYAILDRYLDEIYNKKSSMIIARYLLSFKICLVIYKILSLTIRNATASRYKLLDNIQLKLVLYSIYRIY</sequence>
<dbReference type="RefSeq" id="XP_954020.1">
    <property type="nucleotide sequence ID" value="XM_948927.1"/>
</dbReference>
<protein>
    <recommendedName>
        <fullName evidence="5">Integral membrane protein</fullName>
    </recommendedName>
</protein>
<evidence type="ECO:0008006" key="5">
    <source>
        <dbReference type="Google" id="ProtNLM"/>
    </source>
</evidence>
<reference evidence="3 4" key="1">
    <citation type="journal article" date="2005" name="Science">
        <title>Genome of the host-cell transforming parasite Theileria annulata compared with T. parva.</title>
        <authorList>
            <person name="Pain A."/>
            <person name="Renauld H."/>
            <person name="Berriman M."/>
            <person name="Murphy L."/>
            <person name="Yeats C.A."/>
            <person name="Weir W."/>
            <person name="Kerhornou A."/>
            <person name="Aslett M."/>
            <person name="Bishop R."/>
            <person name="Bouchier C."/>
            <person name="Cochet M."/>
            <person name="Coulson R.M.R."/>
            <person name="Cronin A."/>
            <person name="de Villiers E.P."/>
            <person name="Fraser A."/>
            <person name="Fosker N."/>
            <person name="Gardner M."/>
            <person name="Goble A."/>
            <person name="Griffiths-Jones S."/>
            <person name="Harris D.E."/>
            <person name="Katzer F."/>
            <person name="Larke N."/>
            <person name="Lord A."/>
            <person name="Maser P."/>
            <person name="McKellar S."/>
            <person name="Mooney P."/>
            <person name="Morton F."/>
            <person name="Nene V."/>
            <person name="O'Neil S."/>
            <person name="Price C."/>
            <person name="Quail M.A."/>
            <person name="Rabbinowitsch E."/>
            <person name="Rawlings N.D."/>
            <person name="Rutter S."/>
            <person name="Saunders D."/>
            <person name="Seeger K."/>
            <person name="Shah T."/>
            <person name="Squares R."/>
            <person name="Squares S."/>
            <person name="Tivey A."/>
            <person name="Walker A.R."/>
            <person name="Woodward J."/>
            <person name="Dobbelaere D.A.E."/>
            <person name="Langsley G."/>
            <person name="Rajandream M.A."/>
            <person name="McKeever D."/>
            <person name="Shiels B."/>
            <person name="Tait A."/>
            <person name="Barrell B.G."/>
            <person name="Hall N."/>
        </authorList>
    </citation>
    <scope>NUCLEOTIDE SEQUENCE [LARGE SCALE GENOMIC DNA]</scope>
    <source>
        <strain evidence="4">Ankara</strain>
    </source>
</reference>
<evidence type="ECO:0000256" key="1">
    <source>
        <dbReference type="SAM" id="Phobius"/>
    </source>
</evidence>
<evidence type="ECO:0000313" key="4">
    <source>
        <dbReference type="Proteomes" id="UP000001950"/>
    </source>
</evidence>
<feature type="transmembrane region" description="Helical" evidence="1">
    <location>
        <begin position="925"/>
        <end position="946"/>
    </location>
</feature>
<feature type="signal peptide" evidence="2">
    <location>
        <begin position="1"/>
        <end position="30"/>
    </location>
</feature>
<keyword evidence="1" id="KW-0812">Transmembrane</keyword>
<gene>
    <name evidence="3" type="ORF">TA06875</name>
</gene>
<keyword evidence="1" id="KW-1133">Transmembrane helix</keyword>
<dbReference type="AlphaFoldDB" id="Q4UHU6"/>
<feature type="transmembrane region" description="Helical" evidence="1">
    <location>
        <begin position="508"/>
        <end position="530"/>
    </location>
</feature>
<feature type="transmembrane region" description="Helical" evidence="1">
    <location>
        <begin position="413"/>
        <end position="431"/>
    </location>
</feature>
<keyword evidence="4" id="KW-1185">Reference proteome</keyword>
<dbReference type="EMBL" id="CR940347">
    <property type="protein sequence ID" value="CAI73343.1"/>
    <property type="molecule type" value="Genomic_DNA"/>
</dbReference>
<dbReference type="OMA" id="WIIISTN"/>
<feature type="chain" id="PRO_5004245450" description="Integral membrane protein" evidence="2">
    <location>
        <begin position="31"/>
        <end position="1115"/>
    </location>
</feature>
<dbReference type="Proteomes" id="UP000001950">
    <property type="component" value="Chromosome 1"/>
</dbReference>
<organism evidence="3 4">
    <name type="scientific">Theileria annulata</name>
    <dbReference type="NCBI Taxonomy" id="5874"/>
    <lineage>
        <taxon>Eukaryota</taxon>
        <taxon>Sar</taxon>
        <taxon>Alveolata</taxon>
        <taxon>Apicomplexa</taxon>
        <taxon>Aconoidasida</taxon>
        <taxon>Piroplasmida</taxon>
        <taxon>Theileriidae</taxon>
        <taxon>Theileria</taxon>
    </lineage>
</organism>
<evidence type="ECO:0000313" key="3">
    <source>
        <dbReference type="EMBL" id="CAI73343.1"/>
    </source>
</evidence>
<dbReference type="OrthoDB" id="361381at2759"/>
<dbReference type="VEuPathDB" id="PiroplasmaDB:TA06875"/>
<feature type="transmembrane region" description="Helical" evidence="1">
    <location>
        <begin position="884"/>
        <end position="905"/>
    </location>
</feature>
<keyword evidence="2" id="KW-0732">Signal</keyword>